<dbReference type="Proteomes" id="UP001470230">
    <property type="component" value="Unassembled WGS sequence"/>
</dbReference>
<keyword evidence="2" id="KW-1185">Reference proteome</keyword>
<gene>
    <name evidence="1" type="ORF">M9Y10_025708</name>
</gene>
<comment type="caution">
    <text evidence="1">The sequence shown here is derived from an EMBL/GenBank/DDBJ whole genome shotgun (WGS) entry which is preliminary data.</text>
</comment>
<reference evidence="1 2" key="1">
    <citation type="submission" date="2024-04" db="EMBL/GenBank/DDBJ databases">
        <title>Tritrichomonas musculus Genome.</title>
        <authorList>
            <person name="Alves-Ferreira E."/>
            <person name="Grigg M."/>
            <person name="Lorenzi H."/>
            <person name="Galac M."/>
        </authorList>
    </citation>
    <scope>NUCLEOTIDE SEQUENCE [LARGE SCALE GENOMIC DNA]</scope>
    <source>
        <strain evidence="1 2">EAF2021</strain>
    </source>
</reference>
<sequence>MSKIPNFSETTKRDLISIFIQESRRKRKKLMDALLRCSSAEDQSPAETLRSAIDSITDTISALKAGTKSLEDLKRYHIAIALPISDIESNVLVSIELKQRDKSPPLPLSHFIEVKSPLGDVTRTPIIKKRTNIMYQYTHTFDMGERNPRQIERLRSSDIEFRIIHRVIVLGKTKNVVKAMATAPLSPLAYSLNTSAPLIFMNLDGVKSNIIFDVRISVTAPLVSSEDLLVDEDIAVVM</sequence>
<name>A0ABR2H9G6_9EUKA</name>
<evidence type="ECO:0000313" key="2">
    <source>
        <dbReference type="Proteomes" id="UP001470230"/>
    </source>
</evidence>
<protein>
    <submittedName>
        <fullName evidence="1">Uncharacterized protein</fullName>
    </submittedName>
</protein>
<proteinExistence type="predicted"/>
<dbReference type="EMBL" id="JAPFFF010000037">
    <property type="protein sequence ID" value="KAK8842842.1"/>
    <property type="molecule type" value="Genomic_DNA"/>
</dbReference>
<evidence type="ECO:0000313" key="1">
    <source>
        <dbReference type="EMBL" id="KAK8842842.1"/>
    </source>
</evidence>
<accession>A0ABR2H9G6</accession>
<organism evidence="1 2">
    <name type="scientific">Tritrichomonas musculus</name>
    <dbReference type="NCBI Taxonomy" id="1915356"/>
    <lineage>
        <taxon>Eukaryota</taxon>
        <taxon>Metamonada</taxon>
        <taxon>Parabasalia</taxon>
        <taxon>Tritrichomonadida</taxon>
        <taxon>Tritrichomonadidae</taxon>
        <taxon>Tritrichomonas</taxon>
    </lineage>
</organism>